<evidence type="ECO:0000259" key="5">
    <source>
        <dbReference type="PROSITE" id="PS50931"/>
    </source>
</evidence>
<dbReference type="SUPFAM" id="SSF46785">
    <property type="entry name" value="Winged helix' DNA-binding domain"/>
    <property type="match status" value="1"/>
</dbReference>
<dbReference type="InterPro" id="IPR036390">
    <property type="entry name" value="WH_DNA-bd_sf"/>
</dbReference>
<dbReference type="PANTHER" id="PTHR30346">
    <property type="entry name" value="TRANSCRIPTIONAL DUAL REGULATOR HCAR-RELATED"/>
    <property type="match status" value="1"/>
</dbReference>
<evidence type="ECO:0000256" key="2">
    <source>
        <dbReference type="ARBA" id="ARBA00023015"/>
    </source>
</evidence>
<accession>A0ABT3ZSW6</accession>
<dbReference type="InterPro" id="IPR036388">
    <property type="entry name" value="WH-like_DNA-bd_sf"/>
</dbReference>
<dbReference type="RefSeq" id="WP_267849597.1">
    <property type="nucleotide sequence ID" value="NZ_JAPMXC010000011.1"/>
</dbReference>
<dbReference type="Pfam" id="PF03466">
    <property type="entry name" value="LysR_substrate"/>
    <property type="match status" value="1"/>
</dbReference>
<dbReference type="PRINTS" id="PR00039">
    <property type="entry name" value="HTHLYSR"/>
</dbReference>
<proteinExistence type="inferred from homology"/>
<dbReference type="InterPro" id="IPR005119">
    <property type="entry name" value="LysR_subst-bd"/>
</dbReference>
<evidence type="ECO:0000313" key="6">
    <source>
        <dbReference type="EMBL" id="MCY0389669.1"/>
    </source>
</evidence>
<evidence type="ECO:0000313" key="7">
    <source>
        <dbReference type="Proteomes" id="UP001082899"/>
    </source>
</evidence>
<organism evidence="6 7">
    <name type="scientific">Robbsia betulipollinis</name>
    <dbReference type="NCBI Taxonomy" id="2981849"/>
    <lineage>
        <taxon>Bacteria</taxon>
        <taxon>Pseudomonadati</taxon>
        <taxon>Pseudomonadota</taxon>
        <taxon>Betaproteobacteria</taxon>
        <taxon>Burkholderiales</taxon>
        <taxon>Burkholderiaceae</taxon>
        <taxon>Robbsia</taxon>
    </lineage>
</organism>
<dbReference type="Gene3D" id="3.40.190.10">
    <property type="entry name" value="Periplasmic binding protein-like II"/>
    <property type="match status" value="2"/>
</dbReference>
<dbReference type="Pfam" id="PF00126">
    <property type="entry name" value="HTH_1"/>
    <property type="match status" value="1"/>
</dbReference>
<name>A0ABT3ZSW6_9BURK</name>
<protein>
    <submittedName>
        <fullName evidence="6">LysR substrate-binding domain-containing protein</fullName>
    </submittedName>
</protein>
<keyword evidence="4" id="KW-0804">Transcription</keyword>
<dbReference type="EMBL" id="JAPMXC010000011">
    <property type="protein sequence ID" value="MCY0389669.1"/>
    <property type="molecule type" value="Genomic_DNA"/>
</dbReference>
<dbReference type="Gene3D" id="1.10.10.10">
    <property type="entry name" value="Winged helix-like DNA-binding domain superfamily/Winged helix DNA-binding domain"/>
    <property type="match status" value="1"/>
</dbReference>
<sequence length="319" mass="34911">MELRHLRYFLTVADERQFTRAAARLHIQQPPLSQQIQELEAELGFAVFRRLPRGVELTPAGAAFAETARAVFVQLEEGGKSARRIANGDIGRVRIALTSSAAFHPLAPAAIRAFRTAHPDIVIELNEINAAEIIEAMSRGRIDAAMLRKPNETPGELRFDLLHEERMVLVLPVGHRLAHRRGMRAGAGGTEDVAPIALAALADESFIFVRRPGAPGMYADFVRACEARGFTPVMRHEVPRMLTAINLVATGAGVTVVPASMQRYHQESVVYCPVAEDQAFTAPLHLVTQHEAVNPAACRFARTVTDFAATWNAPTPPLP</sequence>
<evidence type="ECO:0000256" key="1">
    <source>
        <dbReference type="ARBA" id="ARBA00009437"/>
    </source>
</evidence>
<evidence type="ECO:0000256" key="4">
    <source>
        <dbReference type="ARBA" id="ARBA00023163"/>
    </source>
</evidence>
<dbReference type="PROSITE" id="PS50931">
    <property type="entry name" value="HTH_LYSR"/>
    <property type="match status" value="1"/>
</dbReference>
<dbReference type="SUPFAM" id="SSF53850">
    <property type="entry name" value="Periplasmic binding protein-like II"/>
    <property type="match status" value="1"/>
</dbReference>
<dbReference type="CDD" id="cd08451">
    <property type="entry name" value="PBP2_BudR"/>
    <property type="match status" value="1"/>
</dbReference>
<gene>
    <name evidence="6" type="ORF">OVY01_21210</name>
</gene>
<dbReference type="InterPro" id="IPR000847">
    <property type="entry name" value="LysR_HTH_N"/>
</dbReference>
<keyword evidence="7" id="KW-1185">Reference proteome</keyword>
<keyword evidence="3" id="KW-0238">DNA-binding</keyword>
<comment type="caution">
    <text evidence="6">The sequence shown here is derived from an EMBL/GenBank/DDBJ whole genome shotgun (WGS) entry which is preliminary data.</text>
</comment>
<dbReference type="PANTHER" id="PTHR30346:SF30">
    <property type="entry name" value="SMALL NEUTRAL PROTEASE REGULATORY PROTEIN"/>
    <property type="match status" value="1"/>
</dbReference>
<evidence type="ECO:0000256" key="3">
    <source>
        <dbReference type="ARBA" id="ARBA00023125"/>
    </source>
</evidence>
<reference evidence="6" key="1">
    <citation type="submission" date="2022-11" db="EMBL/GenBank/DDBJ databases">
        <title>Robbsia betulipollinis sp. nov., isolated from pollen of birch (Betula pendula).</title>
        <authorList>
            <person name="Shi H."/>
            <person name="Ambika Manirajan B."/>
            <person name="Ratering S."/>
            <person name="Geissler-Plaum R."/>
            <person name="Schnell S."/>
        </authorList>
    </citation>
    <scope>NUCLEOTIDE SEQUENCE</scope>
    <source>
        <strain evidence="6">Bb-Pol-6</strain>
    </source>
</reference>
<feature type="domain" description="HTH lysR-type" evidence="5">
    <location>
        <begin position="1"/>
        <end position="58"/>
    </location>
</feature>
<dbReference type="InterPro" id="IPR037410">
    <property type="entry name" value="BudR_PBP2"/>
</dbReference>
<comment type="similarity">
    <text evidence="1">Belongs to the LysR transcriptional regulatory family.</text>
</comment>
<dbReference type="Proteomes" id="UP001082899">
    <property type="component" value="Unassembled WGS sequence"/>
</dbReference>
<keyword evidence="2" id="KW-0805">Transcription regulation</keyword>